<dbReference type="EMBL" id="CM026426">
    <property type="protein sequence ID" value="KAG0571826.1"/>
    <property type="molecule type" value="Genomic_DNA"/>
</dbReference>
<dbReference type="AlphaFoldDB" id="A0A8T0HLY9"/>
<gene>
    <name evidence="2" type="ORF">KC19_VG046100</name>
</gene>
<name>A0A8T0HLY9_CERPU</name>
<keyword evidence="1" id="KW-0732">Signal</keyword>
<evidence type="ECO:0000313" key="2">
    <source>
        <dbReference type="EMBL" id="KAG0571826.1"/>
    </source>
</evidence>
<proteinExistence type="predicted"/>
<feature type="chain" id="PRO_5035759898" description="Secreted protein" evidence="1">
    <location>
        <begin position="17"/>
        <end position="90"/>
    </location>
</feature>
<sequence length="90" mass="10219">MSSVTALTLIKFLCTACVNFTQRKRLLVRGRESTMGRLGGTWGASLSRTATATDVFRFARLQSEYEYWRILVCRYIVLGHICGGRILELK</sequence>
<protein>
    <recommendedName>
        <fullName evidence="4">Secreted protein</fullName>
    </recommendedName>
</protein>
<feature type="signal peptide" evidence="1">
    <location>
        <begin position="1"/>
        <end position="16"/>
    </location>
</feature>
<organism evidence="2 3">
    <name type="scientific">Ceratodon purpureus</name>
    <name type="common">Fire moss</name>
    <name type="synonym">Dicranum purpureum</name>
    <dbReference type="NCBI Taxonomy" id="3225"/>
    <lineage>
        <taxon>Eukaryota</taxon>
        <taxon>Viridiplantae</taxon>
        <taxon>Streptophyta</taxon>
        <taxon>Embryophyta</taxon>
        <taxon>Bryophyta</taxon>
        <taxon>Bryophytina</taxon>
        <taxon>Bryopsida</taxon>
        <taxon>Dicranidae</taxon>
        <taxon>Pseudoditrichales</taxon>
        <taxon>Ditrichaceae</taxon>
        <taxon>Ceratodon</taxon>
    </lineage>
</organism>
<keyword evidence="3" id="KW-1185">Reference proteome</keyword>
<evidence type="ECO:0000256" key="1">
    <source>
        <dbReference type="SAM" id="SignalP"/>
    </source>
</evidence>
<evidence type="ECO:0000313" key="3">
    <source>
        <dbReference type="Proteomes" id="UP000822688"/>
    </source>
</evidence>
<evidence type="ECO:0008006" key="4">
    <source>
        <dbReference type="Google" id="ProtNLM"/>
    </source>
</evidence>
<comment type="caution">
    <text evidence="2">The sequence shown here is derived from an EMBL/GenBank/DDBJ whole genome shotgun (WGS) entry which is preliminary data.</text>
</comment>
<reference evidence="2" key="1">
    <citation type="submission" date="2020-06" db="EMBL/GenBank/DDBJ databases">
        <title>WGS assembly of Ceratodon purpureus strain R40.</title>
        <authorList>
            <person name="Carey S.B."/>
            <person name="Jenkins J."/>
            <person name="Shu S."/>
            <person name="Lovell J.T."/>
            <person name="Sreedasyam A."/>
            <person name="Maumus F."/>
            <person name="Tiley G.P."/>
            <person name="Fernandez-Pozo N."/>
            <person name="Barry K."/>
            <person name="Chen C."/>
            <person name="Wang M."/>
            <person name="Lipzen A."/>
            <person name="Daum C."/>
            <person name="Saski C.A."/>
            <person name="Payton A.C."/>
            <person name="Mcbreen J.C."/>
            <person name="Conrad R.E."/>
            <person name="Kollar L.M."/>
            <person name="Olsson S."/>
            <person name="Huttunen S."/>
            <person name="Landis J.B."/>
            <person name="Wickett N.J."/>
            <person name="Johnson M.G."/>
            <person name="Rensing S.A."/>
            <person name="Grimwood J."/>
            <person name="Schmutz J."/>
            <person name="Mcdaniel S.F."/>
        </authorList>
    </citation>
    <scope>NUCLEOTIDE SEQUENCE</scope>
    <source>
        <strain evidence="2">R40</strain>
    </source>
</reference>
<dbReference type="Proteomes" id="UP000822688">
    <property type="component" value="Chromosome V"/>
</dbReference>
<accession>A0A8T0HLY9</accession>